<evidence type="ECO:0000313" key="2">
    <source>
        <dbReference type="Proteomes" id="UP000006591"/>
    </source>
</evidence>
<reference evidence="1" key="2">
    <citation type="submission" date="2018-04" db="EMBL/GenBank/DDBJ databases">
        <title>OnivRS2 (Oryza nivara Reference Sequence Version 2).</title>
        <authorList>
            <person name="Zhang J."/>
            <person name="Kudrna D."/>
            <person name="Lee S."/>
            <person name="Talag J."/>
            <person name="Rajasekar S."/>
            <person name="Welchert J."/>
            <person name="Hsing Y.-I."/>
            <person name="Wing R.A."/>
        </authorList>
    </citation>
    <scope>NUCLEOTIDE SEQUENCE [LARGE SCALE GENOMIC DNA]</scope>
    <source>
        <strain evidence="1">SL10</strain>
    </source>
</reference>
<keyword evidence="2" id="KW-1185">Reference proteome</keyword>
<proteinExistence type="predicted"/>
<accession>A0A0E0HHH5</accession>
<name>A0A0E0HHH5_ORYNI</name>
<dbReference type="EnsemblPlants" id="ONIVA05G25200.1">
    <property type="protein sequence ID" value="ONIVA05G25200.1"/>
    <property type="gene ID" value="ONIVA05G25200"/>
</dbReference>
<dbReference type="Gramene" id="ONIVA05G25200.1">
    <property type="protein sequence ID" value="ONIVA05G25200.1"/>
    <property type="gene ID" value="ONIVA05G25200"/>
</dbReference>
<dbReference type="HOGENOM" id="CLU_1910036_0_0_1"/>
<reference evidence="1" key="1">
    <citation type="submission" date="2015-04" db="UniProtKB">
        <authorList>
            <consortium name="EnsemblPlants"/>
        </authorList>
    </citation>
    <scope>IDENTIFICATION</scope>
    <source>
        <strain evidence="1">SL10</strain>
    </source>
</reference>
<protein>
    <submittedName>
        <fullName evidence="1">Uncharacterized protein</fullName>
    </submittedName>
</protein>
<organism evidence="1">
    <name type="scientific">Oryza nivara</name>
    <name type="common">Indian wild rice</name>
    <name type="synonym">Oryza sativa f. spontanea</name>
    <dbReference type="NCBI Taxonomy" id="4536"/>
    <lineage>
        <taxon>Eukaryota</taxon>
        <taxon>Viridiplantae</taxon>
        <taxon>Streptophyta</taxon>
        <taxon>Embryophyta</taxon>
        <taxon>Tracheophyta</taxon>
        <taxon>Spermatophyta</taxon>
        <taxon>Magnoliopsida</taxon>
        <taxon>Liliopsida</taxon>
        <taxon>Poales</taxon>
        <taxon>Poaceae</taxon>
        <taxon>BOP clade</taxon>
        <taxon>Oryzoideae</taxon>
        <taxon>Oryzeae</taxon>
        <taxon>Oryzinae</taxon>
        <taxon>Oryza</taxon>
    </lineage>
</organism>
<sequence>MTDFLILVRLATHHIVPFRAAIPRNFQVAGLIDPTVPHWQSRQQGIKDMPRLGDPDADLLDRVLWELGYLCCIYQSQNYISLGSPASWYATLAGTRSIRHMHDDEVEEDFVVVSPSRPPFAAESPSLHDPKKP</sequence>
<evidence type="ECO:0000313" key="1">
    <source>
        <dbReference type="EnsemblPlants" id="ONIVA05G25200.1"/>
    </source>
</evidence>
<dbReference type="AlphaFoldDB" id="A0A0E0HHH5"/>
<dbReference type="Proteomes" id="UP000006591">
    <property type="component" value="Chromosome 5"/>
</dbReference>